<dbReference type="EMBL" id="JXTB01000306">
    <property type="protein sequence ID" value="PON46758.1"/>
    <property type="molecule type" value="Genomic_DNA"/>
</dbReference>
<dbReference type="GO" id="GO:0030014">
    <property type="term" value="C:CCR4-NOT complex"/>
    <property type="evidence" value="ECO:0007669"/>
    <property type="project" value="InterPro"/>
</dbReference>
<dbReference type="GO" id="GO:0003676">
    <property type="term" value="F:nucleic acid binding"/>
    <property type="evidence" value="ECO:0007669"/>
    <property type="project" value="InterPro"/>
</dbReference>
<dbReference type="InterPro" id="IPR039637">
    <property type="entry name" value="CNOT7/CNOT8/Pop2"/>
</dbReference>
<evidence type="ECO:0000256" key="1">
    <source>
        <dbReference type="SAM" id="Phobius"/>
    </source>
</evidence>
<proteinExistence type="predicted"/>
<dbReference type="AlphaFoldDB" id="A0A2P5BDA5"/>
<gene>
    <name evidence="2" type="ORF">PanWU01x14_249510</name>
</gene>
<sequence length="283" mass="31546">MFGIVSVLVILTAAYCIAIFIGVGLLTLSSPFSEIDFHSLSSLTQILTLHQGYLSEKKLHFSGGSGANTDFGKGFCIEAAGLTFSDEKGNLSPCGTDKYYIWQFNFHEFKKSEDKHAPDSIELLERSDIDYEKCGKKSVKASRFGELFTSSGVVMNDEVRCNTFHGGDFSCEVEIDGKVLIRGATTTGETIVYSDLQDKQHLLDFYGFLPHLSVSVKLPCDVNFQKVVKHYGLKLLKNHCVTLLPYNCTIDLEKIGLSFKQYCAVKIDFFPRYGYGHDAYAHC</sequence>
<keyword evidence="1" id="KW-0472">Membrane</keyword>
<dbReference type="GO" id="GO:0004535">
    <property type="term" value="F:poly(A)-specific ribonuclease activity"/>
    <property type="evidence" value="ECO:0007669"/>
    <property type="project" value="InterPro"/>
</dbReference>
<feature type="transmembrane region" description="Helical" evidence="1">
    <location>
        <begin position="6"/>
        <end position="28"/>
    </location>
</feature>
<organism evidence="2 3">
    <name type="scientific">Parasponia andersonii</name>
    <name type="common">Sponia andersonii</name>
    <dbReference type="NCBI Taxonomy" id="3476"/>
    <lineage>
        <taxon>Eukaryota</taxon>
        <taxon>Viridiplantae</taxon>
        <taxon>Streptophyta</taxon>
        <taxon>Embryophyta</taxon>
        <taxon>Tracheophyta</taxon>
        <taxon>Spermatophyta</taxon>
        <taxon>Magnoliopsida</taxon>
        <taxon>eudicotyledons</taxon>
        <taxon>Gunneridae</taxon>
        <taxon>Pentapetalae</taxon>
        <taxon>rosids</taxon>
        <taxon>fabids</taxon>
        <taxon>Rosales</taxon>
        <taxon>Cannabaceae</taxon>
        <taxon>Parasponia</taxon>
    </lineage>
</organism>
<keyword evidence="1" id="KW-0812">Transmembrane</keyword>
<reference evidence="3" key="1">
    <citation type="submission" date="2016-06" db="EMBL/GenBank/DDBJ databases">
        <title>Parallel loss of symbiosis genes in relatives of nitrogen-fixing non-legume Parasponia.</title>
        <authorList>
            <person name="Van Velzen R."/>
            <person name="Holmer R."/>
            <person name="Bu F."/>
            <person name="Rutten L."/>
            <person name="Van Zeijl A."/>
            <person name="Liu W."/>
            <person name="Santuari L."/>
            <person name="Cao Q."/>
            <person name="Sharma T."/>
            <person name="Shen D."/>
            <person name="Roswanjaya Y."/>
            <person name="Wardhani T."/>
            <person name="Kalhor M.S."/>
            <person name="Jansen J."/>
            <person name="Van den Hoogen J."/>
            <person name="Gungor B."/>
            <person name="Hartog M."/>
            <person name="Hontelez J."/>
            <person name="Verver J."/>
            <person name="Yang W.-C."/>
            <person name="Schijlen E."/>
            <person name="Repin R."/>
            <person name="Schilthuizen M."/>
            <person name="Schranz E."/>
            <person name="Heidstra R."/>
            <person name="Miyata K."/>
            <person name="Fedorova E."/>
            <person name="Kohlen W."/>
            <person name="Bisseling T."/>
            <person name="Smit S."/>
            <person name="Geurts R."/>
        </authorList>
    </citation>
    <scope>NUCLEOTIDE SEQUENCE [LARGE SCALE GENOMIC DNA]</scope>
    <source>
        <strain evidence="3">cv. WU1-14</strain>
    </source>
</reference>
<dbReference type="SUPFAM" id="SSF53098">
    <property type="entry name" value="Ribonuclease H-like"/>
    <property type="match status" value="1"/>
</dbReference>
<dbReference type="Gene3D" id="3.30.420.10">
    <property type="entry name" value="Ribonuclease H-like superfamily/Ribonuclease H"/>
    <property type="match status" value="1"/>
</dbReference>
<dbReference type="InterPro" id="IPR012337">
    <property type="entry name" value="RNaseH-like_sf"/>
</dbReference>
<keyword evidence="1" id="KW-1133">Transmembrane helix</keyword>
<dbReference type="Proteomes" id="UP000237105">
    <property type="component" value="Unassembled WGS sequence"/>
</dbReference>
<dbReference type="STRING" id="3476.A0A2P5BDA5"/>
<dbReference type="OrthoDB" id="1164111at2759"/>
<dbReference type="PANTHER" id="PTHR10797">
    <property type="entry name" value="CCR4-NOT TRANSCRIPTION COMPLEX SUBUNIT"/>
    <property type="match status" value="1"/>
</dbReference>
<accession>A0A2P5BDA5</accession>
<evidence type="ECO:0000313" key="2">
    <source>
        <dbReference type="EMBL" id="PON46758.1"/>
    </source>
</evidence>
<dbReference type="InterPro" id="IPR036397">
    <property type="entry name" value="RNaseH_sf"/>
</dbReference>
<keyword evidence="3" id="KW-1185">Reference proteome</keyword>
<evidence type="ECO:0000313" key="3">
    <source>
        <dbReference type="Proteomes" id="UP000237105"/>
    </source>
</evidence>
<name>A0A2P5BDA5_PARAD</name>
<protein>
    <submittedName>
        <fullName evidence="2">Ribonuclease H-like domain containing protein</fullName>
    </submittedName>
</protein>
<comment type="caution">
    <text evidence="2">The sequence shown here is derived from an EMBL/GenBank/DDBJ whole genome shotgun (WGS) entry which is preliminary data.</text>
</comment>